<dbReference type="GO" id="GO:0005737">
    <property type="term" value="C:cytoplasm"/>
    <property type="evidence" value="ECO:0007669"/>
    <property type="project" value="UniProtKB-SubCell"/>
</dbReference>
<dbReference type="UniPathway" id="UPA00068">
    <property type="reaction ID" value="UER00107"/>
</dbReference>
<reference evidence="11 12" key="1">
    <citation type="submission" date="2019-03" db="EMBL/GenBank/DDBJ databases">
        <title>Genomic Encyclopedia of Type Strains, Phase IV (KMG-IV): sequencing the most valuable type-strain genomes for metagenomic binning, comparative biology and taxonomic classification.</title>
        <authorList>
            <person name="Goeker M."/>
        </authorList>
    </citation>
    <scope>NUCLEOTIDE SEQUENCE [LARGE SCALE GENOMIC DNA]</scope>
    <source>
        <strain evidence="11 12">DSM 21100</strain>
    </source>
</reference>
<dbReference type="HAMAP" id="MF_00082">
    <property type="entry name" value="ArgB"/>
    <property type="match status" value="1"/>
</dbReference>
<name>A0A4R3KVY1_9SPHI</name>
<dbReference type="EC" id="2.7.2.8" evidence="9"/>
<dbReference type="PIRSF" id="PIRSF000728">
    <property type="entry name" value="NAGK"/>
    <property type="match status" value="1"/>
</dbReference>
<evidence type="ECO:0000256" key="4">
    <source>
        <dbReference type="ARBA" id="ARBA00022679"/>
    </source>
</evidence>
<keyword evidence="2 9" id="KW-0055">Arginine biosynthesis</keyword>
<keyword evidence="12" id="KW-1185">Reference proteome</keyword>
<dbReference type="InterPro" id="IPR004662">
    <property type="entry name" value="AcgluKinase_fam"/>
</dbReference>
<keyword evidence="5 9" id="KW-0547">Nucleotide-binding</keyword>
<comment type="similarity">
    <text evidence="9">Belongs to the acetylglutamate kinase family. ArgB subfamily.</text>
</comment>
<dbReference type="InterPro" id="IPR037528">
    <property type="entry name" value="ArgB"/>
</dbReference>
<keyword evidence="4 9" id="KW-0808">Transferase</keyword>
<evidence type="ECO:0000256" key="2">
    <source>
        <dbReference type="ARBA" id="ARBA00022571"/>
    </source>
</evidence>
<dbReference type="GO" id="GO:0003991">
    <property type="term" value="F:acetylglutamate kinase activity"/>
    <property type="evidence" value="ECO:0007669"/>
    <property type="project" value="UniProtKB-UniRule"/>
</dbReference>
<proteinExistence type="inferred from homology"/>
<feature type="site" description="Transition state stabilizer" evidence="9">
    <location>
        <position position="225"/>
    </location>
</feature>
<sequence>MQALTLIKIGGNVIDDPEALAAFLQSYARVPGLKVLVHGGGKIASTIGIKLGIAPKMAQGRRITDEETLDVVTMVYAGLVNKRIVSKLQAEGVNALGLTGADGNIIPAAKRPVKTIDYGFAGDIEAGQIGSGPLSALLENGLFPVIAPITHDGKGQLLNTNADTIAAAVAESLSSRYAVTLVYCFEKKGVLKDPEDEESVIFAINPESYAELKEKGIVSKGMIPKLDNAFAALKGGVKQVHICRAADLEKIMEGEAYISTRLEPA</sequence>
<evidence type="ECO:0000313" key="11">
    <source>
        <dbReference type="EMBL" id="TCS89114.1"/>
    </source>
</evidence>
<feature type="binding site" evidence="9">
    <location>
        <position position="159"/>
    </location>
    <ligand>
        <name>substrate</name>
    </ligand>
</feature>
<dbReference type="CDD" id="cd04238">
    <property type="entry name" value="AAK_NAGK-like"/>
    <property type="match status" value="1"/>
</dbReference>
<dbReference type="InterPro" id="IPR001048">
    <property type="entry name" value="Asp/Glu/Uridylate_kinase"/>
</dbReference>
<accession>A0A4R3KVY1</accession>
<feature type="site" description="Transition state stabilizer" evidence="9">
    <location>
        <position position="8"/>
    </location>
</feature>
<dbReference type="RefSeq" id="WP_132128203.1">
    <property type="nucleotide sequence ID" value="NZ_CP042432.1"/>
</dbReference>
<keyword evidence="9" id="KW-0963">Cytoplasm</keyword>
<dbReference type="PANTHER" id="PTHR23342:SF0">
    <property type="entry name" value="N-ACETYLGLUTAMATE SYNTHASE, MITOCHONDRIAL"/>
    <property type="match status" value="1"/>
</dbReference>
<dbReference type="SUPFAM" id="SSF53633">
    <property type="entry name" value="Carbamate kinase-like"/>
    <property type="match status" value="1"/>
</dbReference>
<dbReference type="OrthoDB" id="9803155at2"/>
<dbReference type="GO" id="GO:0005524">
    <property type="term" value="F:ATP binding"/>
    <property type="evidence" value="ECO:0007669"/>
    <property type="project" value="UniProtKB-UniRule"/>
</dbReference>
<keyword evidence="6 9" id="KW-0418">Kinase</keyword>
<dbReference type="PANTHER" id="PTHR23342">
    <property type="entry name" value="N-ACETYLGLUTAMATE SYNTHASE"/>
    <property type="match status" value="1"/>
</dbReference>
<keyword evidence="7 9" id="KW-0067">ATP-binding</keyword>
<comment type="caution">
    <text evidence="11">The sequence shown here is derived from an EMBL/GenBank/DDBJ whole genome shotgun (WGS) entry which is preliminary data.</text>
</comment>
<evidence type="ECO:0000313" key="12">
    <source>
        <dbReference type="Proteomes" id="UP000295807"/>
    </source>
</evidence>
<evidence type="ECO:0000256" key="1">
    <source>
        <dbReference type="ARBA" id="ARBA00004828"/>
    </source>
</evidence>
<comment type="catalytic activity">
    <reaction evidence="8 9">
        <text>N-acetyl-L-glutamate + ATP = N-acetyl-L-glutamyl 5-phosphate + ADP</text>
        <dbReference type="Rhea" id="RHEA:14629"/>
        <dbReference type="ChEBI" id="CHEBI:30616"/>
        <dbReference type="ChEBI" id="CHEBI:44337"/>
        <dbReference type="ChEBI" id="CHEBI:57936"/>
        <dbReference type="ChEBI" id="CHEBI:456216"/>
        <dbReference type="EC" id="2.7.2.8"/>
    </reaction>
</comment>
<dbReference type="GO" id="GO:0042450">
    <property type="term" value="P:L-arginine biosynthetic process via ornithine"/>
    <property type="evidence" value="ECO:0007669"/>
    <property type="project" value="UniProtKB-UniRule"/>
</dbReference>
<evidence type="ECO:0000256" key="8">
    <source>
        <dbReference type="ARBA" id="ARBA00048141"/>
    </source>
</evidence>
<dbReference type="NCBIfam" id="TIGR00761">
    <property type="entry name" value="argB"/>
    <property type="match status" value="1"/>
</dbReference>
<feature type="binding site" evidence="9">
    <location>
        <position position="62"/>
    </location>
    <ligand>
        <name>substrate</name>
    </ligand>
</feature>
<feature type="binding site" evidence="9">
    <location>
        <begin position="40"/>
        <end position="41"/>
    </location>
    <ligand>
        <name>substrate</name>
    </ligand>
</feature>
<evidence type="ECO:0000259" key="10">
    <source>
        <dbReference type="Pfam" id="PF00696"/>
    </source>
</evidence>
<protein>
    <recommendedName>
        <fullName evidence="9">Acetylglutamate kinase</fullName>
        <ecNumber evidence="9">2.7.2.8</ecNumber>
    </recommendedName>
    <alternativeName>
        <fullName evidence="9">N-acetyl-L-glutamate 5-phosphotransferase</fullName>
    </alternativeName>
    <alternativeName>
        <fullName evidence="9">NAG kinase</fullName>
        <shortName evidence="9">NAGK</shortName>
    </alternativeName>
</protein>
<dbReference type="InterPro" id="IPR036393">
    <property type="entry name" value="AceGlu_kinase-like_sf"/>
</dbReference>
<organism evidence="11 12">
    <name type="scientific">Anseongella ginsenosidimutans</name>
    <dbReference type="NCBI Taxonomy" id="496056"/>
    <lineage>
        <taxon>Bacteria</taxon>
        <taxon>Pseudomonadati</taxon>
        <taxon>Bacteroidota</taxon>
        <taxon>Sphingobacteriia</taxon>
        <taxon>Sphingobacteriales</taxon>
        <taxon>Sphingobacteriaceae</taxon>
        <taxon>Anseongella</taxon>
    </lineage>
</organism>
<comment type="function">
    <text evidence="9">Catalyzes the ATP-dependent phosphorylation of N-acetyl-L-glutamate.</text>
</comment>
<dbReference type="Gene3D" id="3.40.1160.10">
    <property type="entry name" value="Acetylglutamate kinase-like"/>
    <property type="match status" value="1"/>
</dbReference>
<dbReference type="AlphaFoldDB" id="A0A4R3KVY1"/>
<evidence type="ECO:0000256" key="6">
    <source>
        <dbReference type="ARBA" id="ARBA00022777"/>
    </source>
</evidence>
<keyword evidence="3 9" id="KW-0028">Amino-acid biosynthesis</keyword>
<dbReference type="EMBL" id="SMAD01000002">
    <property type="protein sequence ID" value="TCS89114.1"/>
    <property type="molecule type" value="Genomic_DNA"/>
</dbReference>
<feature type="domain" description="Aspartate/glutamate/uridylate kinase" evidence="10">
    <location>
        <begin position="5"/>
        <end position="243"/>
    </location>
</feature>
<dbReference type="Pfam" id="PF00696">
    <property type="entry name" value="AA_kinase"/>
    <property type="match status" value="1"/>
</dbReference>
<evidence type="ECO:0000256" key="7">
    <source>
        <dbReference type="ARBA" id="ARBA00022840"/>
    </source>
</evidence>
<evidence type="ECO:0000256" key="9">
    <source>
        <dbReference type="HAMAP-Rule" id="MF_00082"/>
    </source>
</evidence>
<evidence type="ECO:0000256" key="5">
    <source>
        <dbReference type="ARBA" id="ARBA00022741"/>
    </source>
</evidence>
<comment type="pathway">
    <text evidence="1 9">Amino-acid biosynthesis; L-arginine biosynthesis; N(2)-acetyl-L-ornithine from L-glutamate: step 2/4.</text>
</comment>
<evidence type="ECO:0000256" key="3">
    <source>
        <dbReference type="ARBA" id="ARBA00022605"/>
    </source>
</evidence>
<comment type="subcellular location">
    <subcellularLocation>
        <location evidence="9">Cytoplasm</location>
    </subcellularLocation>
</comment>
<dbReference type="Proteomes" id="UP000295807">
    <property type="component" value="Unassembled WGS sequence"/>
</dbReference>
<gene>
    <name evidence="9" type="primary">argB</name>
    <name evidence="11" type="ORF">EDD80_102307</name>
</gene>